<dbReference type="CDD" id="cd07557">
    <property type="entry name" value="trimeric_dUTPase"/>
    <property type="match status" value="1"/>
</dbReference>
<accession>A0ABY3PHP0</accession>
<evidence type="ECO:0000256" key="1">
    <source>
        <dbReference type="ARBA" id="ARBA00022801"/>
    </source>
</evidence>
<dbReference type="NCBIfam" id="TIGR02274">
    <property type="entry name" value="dCTP_deam"/>
    <property type="match status" value="1"/>
</dbReference>
<evidence type="ECO:0000256" key="2">
    <source>
        <dbReference type="ARBA" id="ARBA00023080"/>
    </source>
</evidence>
<proteinExistence type="predicted"/>
<dbReference type="EC" id="3.5.4.13" evidence="3"/>
<reference evidence="3 4" key="1">
    <citation type="journal article" date="2021" name="Genome Biol. Evol.">
        <title>Complete Genome Sequencing of a Novel Gloeobacter Species from a Waterfall Cave in Mexico.</title>
        <authorList>
            <person name="Saw J.H."/>
            <person name="Cardona T."/>
            <person name="Montejano G."/>
        </authorList>
    </citation>
    <scope>NUCLEOTIDE SEQUENCE [LARGE SCALE GENOMIC DNA]</scope>
    <source>
        <strain evidence="3">MG652769</strain>
    </source>
</reference>
<dbReference type="SUPFAM" id="SSF51283">
    <property type="entry name" value="dUTPase-like"/>
    <property type="match status" value="1"/>
</dbReference>
<dbReference type="InterPro" id="IPR011962">
    <property type="entry name" value="dCTP_deaminase"/>
</dbReference>
<dbReference type="InterPro" id="IPR036157">
    <property type="entry name" value="dUTPase-like_sf"/>
</dbReference>
<dbReference type="GO" id="GO:0008829">
    <property type="term" value="F:dCTP deaminase activity"/>
    <property type="evidence" value="ECO:0007669"/>
    <property type="project" value="UniProtKB-EC"/>
</dbReference>
<keyword evidence="2" id="KW-0546">Nucleotide metabolism</keyword>
<keyword evidence="1 3" id="KW-0378">Hydrolase</keyword>
<sequence length="203" mass="22556">MLNSDSWIKQRAAEGMIAPFEAELVRRVDDGAGHRHRVLSYGLSSAGYDIRLADDEFKVFRRVPGARPIDPKRFDNTCLENMALMSGPEGDYFILPANSLALAHSVEHFKMPDNVVGVTTCKSTYIRSGVNIPITILEPGWTGVLTLEIANPTPCDVMVYPNEGIAQVLFFTTDQVPEVTYATRKDGPGKYQSQEQRIVLPRV</sequence>
<evidence type="ECO:0000313" key="3">
    <source>
        <dbReference type="EMBL" id="UFP93099.1"/>
    </source>
</evidence>
<keyword evidence="4" id="KW-1185">Reference proteome</keyword>
<dbReference type="EMBL" id="CP063845">
    <property type="protein sequence ID" value="UFP93099.1"/>
    <property type="molecule type" value="Genomic_DNA"/>
</dbReference>
<dbReference type="PANTHER" id="PTHR42680">
    <property type="entry name" value="DCTP DEAMINASE"/>
    <property type="match status" value="1"/>
</dbReference>
<dbReference type="Gene3D" id="2.70.40.10">
    <property type="match status" value="1"/>
</dbReference>
<evidence type="ECO:0000313" key="4">
    <source>
        <dbReference type="Proteomes" id="UP001054846"/>
    </source>
</evidence>
<protein>
    <submittedName>
        <fullName evidence="3">dCTP deaminase</fullName>
        <ecNumber evidence="3">3.5.4.13</ecNumber>
    </submittedName>
</protein>
<dbReference type="RefSeq" id="WP_230840105.1">
    <property type="nucleotide sequence ID" value="NZ_CP063845.1"/>
</dbReference>
<name>A0ABY3PHP0_9CYAN</name>
<dbReference type="Proteomes" id="UP001054846">
    <property type="component" value="Chromosome"/>
</dbReference>
<dbReference type="PANTHER" id="PTHR42680:SF3">
    <property type="entry name" value="DCTP DEAMINASE"/>
    <property type="match status" value="1"/>
</dbReference>
<dbReference type="InterPro" id="IPR033704">
    <property type="entry name" value="dUTPase_trimeric"/>
</dbReference>
<organism evidence="3 4">
    <name type="scientific">Gloeobacter morelensis MG652769</name>
    <dbReference type="NCBI Taxonomy" id="2781736"/>
    <lineage>
        <taxon>Bacteria</taxon>
        <taxon>Bacillati</taxon>
        <taxon>Cyanobacteriota</taxon>
        <taxon>Cyanophyceae</taxon>
        <taxon>Gloeobacterales</taxon>
        <taxon>Gloeobacteraceae</taxon>
        <taxon>Gloeobacter</taxon>
        <taxon>Gloeobacter morelensis</taxon>
    </lineage>
</organism>
<dbReference type="Pfam" id="PF22769">
    <property type="entry name" value="DCD"/>
    <property type="match status" value="1"/>
</dbReference>
<gene>
    <name evidence="3" type="ORF">ISF26_14930</name>
</gene>